<name>K0WX29_9BACT</name>
<protein>
    <recommendedName>
        <fullName evidence="3">NigD-like C-terminal beta sandwich domain-containing protein</fullName>
    </recommendedName>
</protein>
<dbReference type="RefSeq" id="WP_008862136.1">
    <property type="nucleotide sequence ID" value="NZ_CAXSNY010000006.1"/>
</dbReference>
<evidence type="ECO:0000313" key="1">
    <source>
        <dbReference type="EMBL" id="EJZ63838.1"/>
    </source>
</evidence>
<organism evidence="1 2">
    <name type="scientific">Barnesiella intestinihominis YIT 11860</name>
    <dbReference type="NCBI Taxonomy" id="742726"/>
    <lineage>
        <taxon>Bacteria</taxon>
        <taxon>Pseudomonadati</taxon>
        <taxon>Bacteroidota</taxon>
        <taxon>Bacteroidia</taxon>
        <taxon>Bacteroidales</taxon>
        <taxon>Barnesiellaceae</taxon>
        <taxon>Barnesiella</taxon>
    </lineage>
</organism>
<dbReference type="STRING" id="742726.HMPREF9448_01677"/>
<evidence type="ECO:0000313" key="2">
    <source>
        <dbReference type="Proteomes" id="UP000006044"/>
    </source>
</evidence>
<dbReference type="EMBL" id="ADLE01000011">
    <property type="protein sequence ID" value="EJZ63838.1"/>
    <property type="molecule type" value="Genomic_DNA"/>
</dbReference>
<reference evidence="1 2" key="1">
    <citation type="submission" date="2012-08" db="EMBL/GenBank/DDBJ databases">
        <title>The Genome Sequence of Barnesiella intestinihominis YIT 11860.</title>
        <authorList>
            <consortium name="The Broad Institute Genome Sequencing Platform"/>
            <person name="Earl A."/>
            <person name="Ward D."/>
            <person name="Feldgarden M."/>
            <person name="Gevers D."/>
            <person name="Morotomi M."/>
            <person name="Walker B."/>
            <person name="Young S.K."/>
            <person name="Zeng Q."/>
            <person name="Gargeya S."/>
            <person name="Fitzgerald M."/>
            <person name="Haas B."/>
            <person name="Abouelleil A."/>
            <person name="Alvarado L."/>
            <person name="Arachchi H.M."/>
            <person name="Berlin A.M."/>
            <person name="Chapman S.B."/>
            <person name="Goldberg J."/>
            <person name="Griggs A."/>
            <person name="Gujja S."/>
            <person name="Hansen M."/>
            <person name="Howarth C."/>
            <person name="Imamovic A."/>
            <person name="Larimer J."/>
            <person name="McCowen C."/>
            <person name="Montmayeur A."/>
            <person name="Murphy C."/>
            <person name="Neiman D."/>
            <person name="Pearson M."/>
            <person name="Priest M."/>
            <person name="Roberts A."/>
            <person name="Saif S."/>
            <person name="Shea T."/>
            <person name="Sisk P."/>
            <person name="Sykes S."/>
            <person name="Wortman J."/>
            <person name="Nusbaum C."/>
            <person name="Birren B."/>
        </authorList>
    </citation>
    <scope>NUCLEOTIDE SEQUENCE [LARGE SCALE GENOMIC DNA]</scope>
    <source>
        <strain evidence="1 2">YIT 11860</strain>
    </source>
</reference>
<proteinExistence type="predicted"/>
<sequence>MNTLKLVSILILLCGVLSFSGCLGDGGNTLSVYSTGSIYKTSTGTSYMFIDRAGISATSAELQGERLEVGDRILATTTIDFDNQGTQLAQGIYNATIAGVHKFDCKNYTFDNSISSFASDTLPTLYGVEPFLSYRKDDTILTFAYVKHDVENGDPSSLKLVQPKLYNPEAKTDTLFLIYEKGNIKDSKSSDYISFKLPQYPSDTDINVVVRYNAESSNLSTNNGDGTSKLFSITYNRPSTLN</sequence>
<dbReference type="GeneID" id="77848925"/>
<keyword evidence="2" id="KW-1185">Reference proteome</keyword>
<gene>
    <name evidence="1" type="ORF">HMPREF9448_01677</name>
</gene>
<dbReference type="eggNOG" id="ENOG502ZIAM">
    <property type="taxonomic scope" value="Bacteria"/>
</dbReference>
<dbReference type="HOGENOM" id="CLU_1145451_0_0_10"/>
<dbReference type="AlphaFoldDB" id="K0WX29"/>
<dbReference type="OrthoDB" id="1091251at2"/>
<evidence type="ECO:0008006" key="3">
    <source>
        <dbReference type="Google" id="ProtNLM"/>
    </source>
</evidence>
<dbReference type="Proteomes" id="UP000006044">
    <property type="component" value="Unassembled WGS sequence"/>
</dbReference>
<accession>K0WX29</accession>
<dbReference type="PROSITE" id="PS51257">
    <property type="entry name" value="PROKAR_LIPOPROTEIN"/>
    <property type="match status" value="1"/>
</dbReference>
<comment type="caution">
    <text evidence="1">The sequence shown here is derived from an EMBL/GenBank/DDBJ whole genome shotgun (WGS) entry which is preliminary data.</text>
</comment>